<keyword evidence="7" id="KW-1133">Transmembrane helix</keyword>
<dbReference type="EMBL" id="CAJOBO010000893">
    <property type="protein sequence ID" value="CAF4307113.1"/>
    <property type="molecule type" value="Genomic_DNA"/>
</dbReference>
<keyword evidence="7" id="KW-0812">Transmembrane</keyword>
<evidence type="ECO:0000256" key="1">
    <source>
        <dbReference type="ARBA" id="ARBA00010617"/>
    </source>
</evidence>
<dbReference type="GO" id="GO:0004497">
    <property type="term" value="F:monooxygenase activity"/>
    <property type="evidence" value="ECO:0007669"/>
    <property type="project" value="UniProtKB-KW"/>
</dbReference>
<dbReference type="EMBL" id="CAJOBQ010000322">
    <property type="protein sequence ID" value="CAF4327561.1"/>
    <property type="molecule type" value="Genomic_DNA"/>
</dbReference>
<evidence type="ECO:0000256" key="5">
    <source>
        <dbReference type="ARBA" id="ARBA00023004"/>
    </source>
</evidence>
<dbReference type="EMBL" id="CAJNYD010000062">
    <property type="protein sequence ID" value="CAF3204253.1"/>
    <property type="molecule type" value="Genomic_DNA"/>
</dbReference>
<evidence type="ECO:0000313" key="9">
    <source>
        <dbReference type="EMBL" id="CAF3204253.1"/>
    </source>
</evidence>
<dbReference type="Gene3D" id="1.10.630.10">
    <property type="entry name" value="Cytochrome P450"/>
    <property type="match status" value="1"/>
</dbReference>
<dbReference type="GO" id="GO:0005506">
    <property type="term" value="F:iron ion binding"/>
    <property type="evidence" value="ECO:0007669"/>
    <property type="project" value="InterPro"/>
</dbReference>
<evidence type="ECO:0000313" key="12">
    <source>
        <dbReference type="EMBL" id="CAF4327561.1"/>
    </source>
</evidence>
<dbReference type="Pfam" id="PF00067">
    <property type="entry name" value="p450"/>
    <property type="match status" value="1"/>
</dbReference>
<dbReference type="EMBL" id="CAJNXB010001720">
    <property type="protein sequence ID" value="CAF3190064.1"/>
    <property type="molecule type" value="Genomic_DNA"/>
</dbReference>
<evidence type="ECO:0000256" key="6">
    <source>
        <dbReference type="ARBA" id="ARBA00023033"/>
    </source>
</evidence>
<organism evidence="10 14">
    <name type="scientific">Rotaria socialis</name>
    <dbReference type="NCBI Taxonomy" id="392032"/>
    <lineage>
        <taxon>Eukaryota</taxon>
        <taxon>Metazoa</taxon>
        <taxon>Spiralia</taxon>
        <taxon>Gnathifera</taxon>
        <taxon>Rotifera</taxon>
        <taxon>Eurotatoria</taxon>
        <taxon>Bdelloidea</taxon>
        <taxon>Philodinida</taxon>
        <taxon>Philodinidae</taxon>
        <taxon>Rotaria</taxon>
    </lineage>
</organism>
<evidence type="ECO:0008006" key="16">
    <source>
        <dbReference type="Google" id="ProtNLM"/>
    </source>
</evidence>
<name>A0A818G813_9BILA</name>
<dbReference type="Proteomes" id="UP000663862">
    <property type="component" value="Unassembled WGS sequence"/>
</dbReference>
<keyword evidence="7" id="KW-0472">Membrane</keyword>
<dbReference type="Proteomes" id="UP000663833">
    <property type="component" value="Unassembled WGS sequence"/>
</dbReference>
<evidence type="ECO:0000313" key="14">
    <source>
        <dbReference type="Proteomes" id="UP000663869"/>
    </source>
</evidence>
<evidence type="ECO:0000256" key="2">
    <source>
        <dbReference type="ARBA" id="ARBA00022617"/>
    </source>
</evidence>
<evidence type="ECO:0000313" key="15">
    <source>
        <dbReference type="Proteomes" id="UP000663873"/>
    </source>
</evidence>
<keyword evidence="3" id="KW-0479">Metal-binding</keyword>
<protein>
    <recommendedName>
        <fullName evidence="16">Cytochrome P450</fullName>
    </recommendedName>
</protein>
<dbReference type="PRINTS" id="PR00385">
    <property type="entry name" value="P450"/>
</dbReference>
<dbReference type="OrthoDB" id="1470350at2759"/>
<keyword evidence="2" id="KW-0349">Heme</keyword>
<proteinExistence type="inferred from homology"/>
<dbReference type="Proteomes" id="UP000663825">
    <property type="component" value="Unassembled WGS sequence"/>
</dbReference>
<sequence length="380" mass="42812">MIFLLSVYTSCAIVLPIVLIVYWKLIRPAKRLHDAFRSQGVPGEPFVPIIGQLLEMNRSRANDQYMGYYEELVKKHGNIFLHGFGPLARLIVLEPDMLTDVLGRSHAQDYSKTALNSNVFKPIIGTHNLFVSEGIEHERARKMLNPAFHAINLQSMVSIMVDQTRKAIDELFASTNSPLVNLQTDLNALTLSIIASCAFGKGFETIGNAKDIVNQAFTVVLQAVEYRTMRMVNKIPVLALLPFWHKHIVDEGTRETTQFVEQIIVDRRQNRSKSLCSGSDILDLLLSAVDAEGKPFTDQEIKDEALTFVFAGHETTGNLIVWTLYMLMTDEPVLRACRDEVDRVLSDNIDLTYENMSDLVVCEAILQETLRLYPPAPIFA</sequence>
<keyword evidence="6" id="KW-0503">Monooxygenase</keyword>
<evidence type="ECO:0000313" key="10">
    <source>
        <dbReference type="EMBL" id="CAF3485839.1"/>
    </source>
</evidence>
<gene>
    <name evidence="10" type="ORF">FME351_LOCUS15815</name>
    <name evidence="11" type="ORF">HFQ381_LOCUS13934</name>
    <name evidence="9" type="ORF">LUA448_LOCUS2411</name>
    <name evidence="8" type="ORF">TIS948_LOCUS11897</name>
    <name evidence="12" type="ORF">TSG867_LOCUS7986</name>
    <name evidence="13" type="ORF">UJA718_LOCUS20483</name>
</gene>
<dbReference type="GO" id="GO:0016705">
    <property type="term" value="F:oxidoreductase activity, acting on paired donors, with incorporation or reduction of molecular oxygen"/>
    <property type="evidence" value="ECO:0007669"/>
    <property type="project" value="InterPro"/>
</dbReference>
<evidence type="ECO:0000256" key="3">
    <source>
        <dbReference type="ARBA" id="ARBA00022723"/>
    </source>
</evidence>
<dbReference type="SUPFAM" id="SSF48264">
    <property type="entry name" value="Cytochrome P450"/>
    <property type="match status" value="1"/>
</dbReference>
<dbReference type="EMBL" id="CAJNYU010001954">
    <property type="protein sequence ID" value="CAF3485839.1"/>
    <property type="molecule type" value="Genomic_DNA"/>
</dbReference>
<dbReference type="InterPro" id="IPR036396">
    <property type="entry name" value="Cyt_P450_sf"/>
</dbReference>
<dbReference type="EMBL" id="CAJOBP010003820">
    <property type="protein sequence ID" value="CAF4419853.1"/>
    <property type="molecule type" value="Genomic_DNA"/>
</dbReference>
<dbReference type="PANTHER" id="PTHR24291:SF50">
    <property type="entry name" value="BIFUNCTIONAL ALBAFLAVENONE MONOOXYGENASE_TERPENE SYNTHASE"/>
    <property type="match status" value="1"/>
</dbReference>
<feature type="transmembrane region" description="Helical" evidence="7">
    <location>
        <begin position="6"/>
        <end position="23"/>
    </location>
</feature>
<reference evidence="10" key="1">
    <citation type="submission" date="2021-02" db="EMBL/GenBank/DDBJ databases">
        <authorList>
            <person name="Nowell W R."/>
        </authorList>
    </citation>
    <scope>NUCLEOTIDE SEQUENCE</scope>
</reference>
<keyword evidence="5" id="KW-0408">Iron</keyword>
<dbReference type="InterPro" id="IPR002401">
    <property type="entry name" value="Cyt_P450_E_grp-I"/>
</dbReference>
<comment type="caution">
    <text evidence="10">The sequence shown here is derived from an EMBL/GenBank/DDBJ whole genome shotgun (WGS) entry which is preliminary data.</text>
</comment>
<keyword evidence="4" id="KW-0560">Oxidoreductase</keyword>
<evidence type="ECO:0000313" key="8">
    <source>
        <dbReference type="EMBL" id="CAF3190064.1"/>
    </source>
</evidence>
<evidence type="ECO:0000313" key="11">
    <source>
        <dbReference type="EMBL" id="CAF4307113.1"/>
    </source>
</evidence>
<dbReference type="PANTHER" id="PTHR24291">
    <property type="entry name" value="CYTOCHROME P450 FAMILY 4"/>
    <property type="match status" value="1"/>
</dbReference>
<comment type="similarity">
    <text evidence="1">Belongs to the cytochrome P450 family.</text>
</comment>
<dbReference type="GO" id="GO:0020037">
    <property type="term" value="F:heme binding"/>
    <property type="evidence" value="ECO:0007669"/>
    <property type="project" value="InterPro"/>
</dbReference>
<dbReference type="Proteomes" id="UP000663869">
    <property type="component" value="Unassembled WGS sequence"/>
</dbReference>
<dbReference type="InterPro" id="IPR001128">
    <property type="entry name" value="Cyt_P450"/>
</dbReference>
<accession>A0A818G813</accession>
<dbReference type="InterPro" id="IPR050196">
    <property type="entry name" value="Cytochrome_P450_Monoox"/>
</dbReference>
<keyword evidence="15" id="KW-1185">Reference proteome</keyword>
<dbReference type="Proteomes" id="UP000663851">
    <property type="component" value="Unassembled WGS sequence"/>
</dbReference>
<evidence type="ECO:0000256" key="7">
    <source>
        <dbReference type="SAM" id="Phobius"/>
    </source>
</evidence>
<dbReference type="AlphaFoldDB" id="A0A818G813"/>
<evidence type="ECO:0000256" key="4">
    <source>
        <dbReference type="ARBA" id="ARBA00023002"/>
    </source>
</evidence>
<evidence type="ECO:0000313" key="13">
    <source>
        <dbReference type="EMBL" id="CAF4419853.1"/>
    </source>
</evidence>
<dbReference type="PRINTS" id="PR00463">
    <property type="entry name" value="EP450I"/>
</dbReference>
<dbReference type="Proteomes" id="UP000663873">
    <property type="component" value="Unassembled WGS sequence"/>
</dbReference>